<protein>
    <submittedName>
        <fullName evidence="3">DUF512 domain-containing protein</fullName>
    </submittedName>
</protein>
<dbReference type="InterPro" id="IPR036034">
    <property type="entry name" value="PDZ_sf"/>
</dbReference>
<dbReference type="SUPFAM" id="SSF50156">
    <property type="entry name" value="PDZ domain-like"/>
    <property type="match status" value="1"/>
</dbReference>
<proteinExistence type="predicted"/>
<dbReference type="Pfam" id="PF19238">
    <property type="entry name" value="Radical_SAM_2"/>
    <property type="match status" value="1"/>
</dbReference>
<feature type="domain" description="DUF512" evidence="1">
    <location>
        <begin position="218"/>
        <end position="418"/>
    </location>
</feature>
<dbReference type="AlphaFoldDB" id="A0A926D9Y2"/>
<dbReference type="RefSeq" id="WP_249298723.1">
    <property type="nucleotide sequence ID" value="NZ_JACRSP010000001.1"/>
</dbReference>
<evidence type="ECO:0000259" key="1">
    <source>
        <dbReference type="Pfam" id="PF04459"/>
    </source>
</evidence>
<evidence type="ECO:0000259" key="2">
    <source>
        <dbReference type="Pfam" id="PF19238"/>
    </source>
</evidence>
<evidence type="ECO:0000313" key="4">
    <source>
        <dbReference type="Proteomes" id="UP000620366"/>
    </source>
</evidence>
<gene>
    <name evidence="3" type="ORF">H8695_00135</name>
</gene>
<keyword evidence="4" id="KW-1185">Reference proteome</keyword>
<dbReference type="Gene3D" id="3.20.20.70">
    <property type="entry name" value="Aldolase class I"/>
    <property type="match status" value="1"/>
</dbReference>
<dbReference type="InterPro" id="IPR013785">
    <property type="entry name" value="Aldolase_TIM"/>
</dbReference>
<comment type="caution">
    <text evidence="3">The sequence shown here is derived from an EMBL/GenBank/DDBJ whole genome shotgun (WGS) entry which is preliminary data.</text>
</comment>
<dbReference type="SUPFAM" id="SSF102114">
    <property type="entry name" value="Radical SAM enzymes"/>
    <property type="match status" value="1"/>
</dbReference>
<dbReference type="Pfam" id="PF04459">
    <property type="entry name" value="DUF512"/>
    <property type="match status" value="1"/>
</dbReference>
<reference evidence="3" key="1">
    <citation type="submission" date="2020-08" db="EMBL/GenBank/DDBJ databases">
        <title>Genome public.</title>
        <authorList>
            <person name="Liu C."/>
            <person name="Sun Q."/>
        </authorList>
    </citation>
    <scope>NUCLEOTIDE SEQUENCE</scope>
    <source>
        <strain evidence="3">BX7</strain>
    </source>
</reference>
<sequence length="435" mass="49217">MAIPIKSVSAGSPADGRILPGEALVRINGMEIHDVLDYMYYCTNRNLSIEVLTPAGKLRSVRVRKAEYDELGLNFETYLMDGQKSCKNHCIFCFVDQLPRGMRKTLYFKDDDARMSFLMGNYITMTNLTDEDINRLIRLKISPINISVQVTDDERRVMMMKNPNAAGCLARMQKFAAAGIRMNCQIVLCKGINDGAYLERSLQDLIALHPYVNSISVVPVGLTKYREKLYPLEPFSPCEARSVIEQVNQIGDAAKKKTGSRVVYLADEFYLKAGIPIPPDEYYEEYPQLENGVGMMRMMRVEFDAAFALLDESERERRCTIVTGRAAGEFIRGLVDELKTKWHNLSCDVVVVENEFFGPMITVTGLVVGQDILRALRGRELGEELIVPAQMLRYDRDRFLDDVLVTDLERELNTRVVIQELDGGEFIDTVLGIGD</sequence>
<evidence type="ECO:0000313" key="3">
    <source>
        <dbReference type="EMBL" id="MBC8535105.1"/>
    </source>
</evidence>
<dbReference type="EMBL" id="JACRSP010000001">
    <property type="protein sequence ID" value="MBC8535105.1"/>
    <property type="molecule type" value="Genomic_DNA"/>
</dbReference>
<accession>A0A926D9Y2</accession>
<dbReference type="InterPro" id="IPR045375">
    <property type="entry name" value="Put_radical_SAM-like_N"/>
</dbReference>
<feature type="domain" description="Putative radical SAM N-terminal" evidence="2">
    <location>
        <begin position="66"/>
        <end position="215"/>
    </location>
</feature>
<dbReference type="Proteomes" id="UP000620366">
    <property type="component" value="Unassembled WGS sequence"/>
</dbReference>
<organism evidence="3 4">
    <name type="scientific">Feifania hominis</name>
    <dbReference type="NCBI Taxonomy" id="2763660"/>
    <lineage>
        <taxon>Bacteria</taxon>
        <taxon>Bacillati</taxon>
        <taxon>Bacillota</taxon>
        <taxon>Clostridia</taxon>
        <taxon>Eubacteriales</taxon>
        <taxon>Feifaniaceae</taxon>
        <taxon>Feifania</taxon>
    </lineage>
</organism>
<name>A0A926D9Y2_9FIRM</name>
<dbReference type="InterPro" id="IPR007549">
    <property type="entry name" value="DUF512"/>
</dbReference>
<dbReference type="InterPro" id="IPR058240">
    <property type="entry name" value="rSAM_sf"/>
</dbReference>